<evidence type="ECO:0000256" key="5">
    <source>
        <dbReference type="PROSITE-ProRule" id="PRU00560"/>
    </source>
</evidence>
<keyword evidence="7" id="KW-1133">Transmembrane helix</keyword>
<dbReference type="InterPro" id="IPR045529">
    <property type="entry name" value="DUF6469"/>
</dbReference>
<dbReference type="PANTHER" id="PTHR21529:SF4">
    <property type="entry name" value="TPR AND ANKYRIN REPEAT-CONTAINING PROTEIN 1"/>
    <property type="match status" value="1"/>
</dbReference>
<feature type="region of interest" description="Disordered" evidence="6">
    <location>
        <begin position="2784"/>
        <end position="2854"/>
    </location>
</feature>
<dbReference type="GO" id="GO:0004386">
    <property type="term" value="F:helicase activity"/>
    <property type="evidence" value="ECO:0007669"/>
    <property type="project" value="UniProtKB-UniRule"/>
</dbReference>
<organism evidence="9 10">
    <name type="scientific">Canavalia gladiata</name>
    <name type="common">Sword bean</name>
    <name type="synonym">Dolichos gladiatus</name>
    <dbReference type="NCBI Taxonomy" id="3824"/>
    <lineage>
        <taxon>Eukaryota</taxon>
        <taxon>Viridiplantae</taxon>
        <taxon>Streptophyta</taxon>
        <taxon>Embryophyta</taxon>
        <taxon>Tracheophyta</taxon>
        <taxon>Spermatophyta</taxon>
        <taxon>Magnoliopsida</taxon>
        <taxon>eudicotyledons</taxon>
        <taxon>Gunneridae</taxon>
        <taxon>Pentapetalae</taxon>
        <taxon>rosids</taxon>
        <taxon>fabids</taxon>
        <taxon>Fabales</taxon>
        <taxon>Fabaceae</taxon>
        <taxon>Papilionoideae</taxon>
        <taxon>50 kb inversion clade</taxon>
        <taxon>NPAAA clade</taxon>
        <taxon>indigoferoid/millettioid clade</taxon>
        <taxon>Phaseoleae</taxon>
        <taxon>Canavalia</taxon>
    </lineage>
</organism>
<feature type="compositionally biased region" description="Polar residues" evidence="6">
    <location>
        <begin position="2813"/>
        <end position="2823"/>
    </location>
</feature>
<dbReference type="PROSITE" id="PS51198">
    <property type="entry name" value="UVRD_HELICASE_ATP_BIND"/>
    <property type="match status" value="1"/>
</dbReference>
<name>A0AAN9MRA5_CANGL</name>
<dbReference type="Gene3D" id="1.10.10.160">
    <property type="match status" value="1"/>
</dbReference>
<keyword evidence="4 5" id="KW-0067">ATP-binding</keyword>
<dbReference type="SUPFAM" id="SSF48452">
    <property type="entry name" value="TPR-like"/>
    <property type="match status" value="1"/>
</dbReference>
<proteinExistence type="predicted"/>
<feature type="transmembrane region" description="Helical" evidence="7">
    <location>
        <begin position="21"/>
        <end position="44"/>
    </location>
</feature>
<feature type="domain" description="UvrD-like helicase ATP-binding" evidence="8">
    <location>
        <begin position="1137"/>
        <end position="1534"/>
    </location>
</feature>
<dbReference type="Pfam" id="PF20073">
    <property type="entry name" value="DUF6469"/>
    <property type="match status" value="1"/>
</dbReference>
<keyword evidence="1 5" id="KW-0547">Nucleotide-binding</keyword>
<evidence type="ECO:0000256" key="4">
    <source>
        <dbReference type="ARBA" id="ARBA00022840"/>
    </source>
</evidence>
<evidence type="ECO:0000256" key="2">
    <source>
        <dbReference type="ARBA" id="ARBA00022801"/>
    </source>
</evidence>
<accession>A0AAN9MRA5</accession>
<feature type="binding site" evidence="5">
    <location>
        <begin position="1158"/>
        <end position="1165"/>
    </location>
    <ligand>
        <name>ATP</name>
        <dbReference type="ChEBI" id="CHEBI:30616"/>
    </ligand>
</feature>
<dbReference type="Gene3D" id="3.40.50.300">
    <property type="entry name" value="P-loop containing nucleotide triphosphate hydrolases"/>
    <property type="match status" value="4"/>
</dbReference>
<dbReference type="Pfam" id="PF13087">
    <property type="entry name" value="AAA_12"/>
    <property type="match status" value="1"/>
</dbReference>
<dbReference type="Pfam" id="PF00580">
    <property type="entry name" value="UvrD-helicase"/>
    <property type="match status" value="1"/>
</dbReference>
<dbReference type="SUPFAM" id="SSF52540">
    <property type="entry name" value="P-loop containing nucleoside triphosphate hydrolases"/>
    <property type="match status" value="2"/>
</dbReference>
<keyword evidence="2 5" id="KW-0378">Hydrolase</keyword>
<evidence type="ECO:0000313" key="9">
    <source>
        <dbReference type="EMBL" id="KAK7359560.1"/>
    </source>
</evidence>
<dbReference type="GO" id="GO:0005694">
    <property type="term" value="C:chromosome"/>
    <property type="evidence" value="ECO:0007669"/>
    <property type="project" value="UniProtKB-ARBA"/>
</dbReference>
<evidence type="ECO:0000256" key="6">
    <source>
        <dbReference type="SAM" id="MobiDB-lite"/>
    </source>
</evidence>
<dbReference type="GO" id="GO:0016787">
    <property type="term" value="F:hydrolase activity"/>
    <property type="evidence" value="ECO:0007669"/>
    <property type="project" value="UniProtKB-UniRule"/>
</dbReference>
<evidence type="ECO:0000256" key="1">
    <source>
        <dbReference type="ARBA" id="ARBA00022741"/>
    </source>
</evidence>
<dbReference type="InterPro" id="IPR041677">
    <property type="entry name" value="DNA2/NAM7_AAA_11"/>
</dbReference>
<gene>
    <name evidence="9" type="ORF">VNO77_01521</name>
</gene>
<dbReference type="InterPro" id="IPR027417">
    <property type="entry name" value="P-loop_NTPase"/>
</dbReference>
<keyword evidence="10" id="KW-1185">Reference proteome</keyword>
<dbReference type="Pfam" id="PF13086">
    <property type="entry name" value="AAA_11"/>
    <property type="match status" value="1"/>
</dbReference>
<dbReference type="InterPro" id="IPR039904">
    <property type="entry name" value="TRANK1"/>
</dbReference>
<feature type="compositionally biased region" description="Basic residues" evidence="6">
    <location>
        <begin position="2836"/>
        <end position="2854"/>
    </location>
</feature>
<dbReference type="GO" id="GO:0005524">
    <property type="term" value="F:ATP binding"/>
    <property type="evidence" value="ECO:0007669"/>
    <property type="project" value="UniProtKB-UniRule"/>
</dbReference>
<comment type="caution">
    <text evidence="9">The sequence shown here is derived from an EMBL/GenBank/DDBJ whole genome shotgun (WGS) entry which is preliminary data.</text>
</comment>
<evidence type="ECO:0000256" key="7">
    <source>
        <dbReference type="SAM" id="Phobius"/>
    </source>
</evidence>
<dbReference type="CDD" id="cd18808">
    <property type="entry name" value="SF1_C_Upf1"/>
    <property type="match status" value="1"/>
</dbReference>
<dbReference type="PANTHER" id="PTHR21529">
    <property type="entry name" value="MAMMARY TURMOR VIRUS RECEPTOR HOMOLOG 1, 2 MTVR1, 2"/>
    <property type="match status" value="1"/>
</dbReference>
<protein>
    <recommendedName>
        <fullName evidence="8">UvrD-like helicase ATP-binding domain-containing protein</fullName>
    </recommendedName>
</protein>
<keyword evidence="7" id="KW-0472">Membrane</keyword>
<keyword evidence="7" id="KW-0812">Transmembrane</keyword>
<dbReference type="InterPro" id="IPR041679">
    <property type="entry name" value="DNA2/NAM7-like_C"/>
</dbReference>
<dbReference type="EMBL" id="JAYMYQ010000001">
    <property type="protein sequence ID" value="KAK7359560.1"/>
    <property type="molecule type" value="Genomic_DNA"/>
</dbReference>
<dbReference type="InterPro" id="IPR014016">
    <property type="entry name" value="UvrD-like_ATP-bd"/>
</dbReference>
<sequence length="2854" mass="326136">MQWKLYNGVSRLQDLSAFFSCFSLSPFGAYTTIIVRGFFLLSFLEGNTISRSSSKKMATYGDHGFVGTIFSWSLDDIFNEDLYKDKVKRIDLSFNSIQHYFGSYMYPLLEETRAQLCSSMETLSSAPFAEVISLEEAKSHGNALYKVKTVSWKNRFSRPGKELYKTLAGDVFILADFKPETVNDLQRVGRTWTFLLSAGVVEDGLEDDDTEIMSTIKAVASKDIDLDEEGQKYLFIIFLTNIIPNRRIWNALHMSRNLKLIKKTLCAGGVVEESCDYCCLQTDAVRNDRTYQRLSSELNDSQYKAIHACLSSFHCYHKSTVDLIWGPPGTGKTKTLGTLLFGLLKMNCRTLVCAPTNVAIKELALRVLSMVRESFDRNDDALFCALGDMILFGNHERLKVGADIEDIYLDYRVEQLIACFASVNGWRYCFTSMIDLLENCVSHYHIFIENELTKEQDHIGDNNNNIYKARDDNTVDCSERMYKSFLEFVRERFISIAVPLKDCISILYTHIARSYILDHNFEDLISLFRSINSFEHLLFQSNVVSEALEKIFSPPEGQHSFFESFVGVEYLLYNKRTKCLSSLRTLKISLGELNLPNVMSQESIREFCLQTSSLIFSTASSSFKLHSVAMEPLNILVIDEAAQLKECESIIPLQLPNIDHVVLVGDERQLPAMVESNVSLEAGFGRSLFERLSSLGHPNHFLNIQYRMHPAISSFPNSHFYLNQILDAANVQSKNYRKQYLLGPIFGPYSFINIVGGSEEFDDDGRSRKNMVEVAVVLKIIKSCFKAWHDSKENLSIGVVSPYAAQVVAIQGLLGQQYDCHNGFDVKVKTIDGFQGGEEDIIILSTVRTNCSTSLQFISSDQRTNVALTRARYCLWILGNERTLTNEENVWKSLVLDAKRRQCFFDADEDMELAKSIWNVKKELDQLDDLLNADSFLFKKSRWKVIFSDNFLKSFKKLRSEQTKKLVLSLLLKLSSGWRPKRMKVGLLCGNSLQILKQFKVGGLFVVCSTDIVKEVWYTQVLKIWDILPLEDIPKLVNRLDSIFASYTNDFISRCSEKCIEGNMEVPVCWEESIEIIKFKNLDNNGNEAELSGRDQRIYVENSKVEESLLLMKFYTLSSVVVGHLLSDSNGDELDLPFEVSDEEREIILFSRSTFVLGRSGTGKTTVLTMKLFQKENLHHMAVEATYGINRAAAPCLNHDKEYKESCDVNDRPVLRQLFVTVSPKLCQAVKHHVVRLKRFICGGNISVERSSIEEDIADVDTSMQFKNIPDSFTNLPINSYPLVITIQKFLMMLDGTIGISYFERFSDLSSHGQNLGVRSVALETFIRKKEVTYDRFDSLYWPHFNSQYTKKLNSSRVFTEIISHIKGCMQAVESGDGKLSREEYLSLSENRASSLTKQIREIIYDIYQSYEKLKMDKGDFDLADLVIDLHCRLRMNRYEGDEMHFVYIDEVQDLTMSQITLFKYVCHNIEEGFVFCGDTAQTIARGIDFRFQDIKSLFYKKFVLESNGSTYNQVKVKGKISEIFLLNQNFRTHAGVLKLSQSTIELLFRFFPHSIDVLKPETSLIYGEAPVVLECGNRKNAIVSIFDNSGHVVGGNFVGFGAEQVILVRDGSARNEILDYVGKQALVLTIIECKGLEFQDVLLYNFFGSSPLKNQWRVIYEYMKEQDMLEPKELNSCPSFNDSKHNLLCSELKQLYVAITRTRQRLWICENSEDYCKPMFDYWRKKCLVQFTELDESLAQTMKVASNPEEWRSRGKKLYYQNNYEMATICFERARDSYWERKSKAAGLRATANRLRDLNPEDANAILREAAEIFEGIGMIYSAVECYSDLGDYERSGKLYLEKLEKPDLKRAGDCFHLAGCYETAAQVYARGSFFSDCLNVCTKGGLFDIGLYYIQHWKQNEKTGHCMAKSQKLYTLEQKFLESCARTYFDRKDTRSMMKFVRAFHLMDLKREFLKSLSLLDELLVLEEESENFMEAANIAMMIGDVLCEADLLGKAGKFIKACELMLFYVLVNSLWSAGSGGWPLKHFAQKVELLNRALSFAKEESSSFYVHASTEAEILSNEHCNIVEILNHLKSSRTSKSIRGEILCLRKLLDAHLQLNSSNFVWLDNVFDDSMEGLILMNQVSVETLFHCWTHWKDNIVRILEYLPSLKSQDIHQNNSYIKFALNYLGVRKQTSNLNDSYILLIPDANWVTKLGDRFLKKNGKLVSVNVQDLASAAQSYWCSQLFSVGLDVLRVLDALYKFSISKVLSEFSQFRSLLLIYKVSKFLLEFQCFSHSHRNLKTLEKFCRIPIECFFHYSVPLDWRKSLIKGIVSLKTTETCQDLVKGVIYENINRKGRLTYGQIGRVVVMILGNANIRDEQYMEIMTRFEDDAAWKEFIRGLLLNSAQEISQGDEAVKVKHCMFKLYDALQYTYNVDWRKEVDYISPNCFMYLMDRLLLLTSCLKGFIFATKSSFVEWLIHLNENSVPSLSLIADAQQDVEDVHRFIARVLEQLLYDQNGTQEWIRKSNLDVQSYFPLFVLRLVVSLCWLHLISGKHLELLHNLLRMSSVMRELPVEFCNVLQRGKKHLGLKVFAEAFKMIDNPLVVARLWNTSEIFCPNVVCVDLTICQQSNLILEVLFPNKVDSVDEGTAAIIGVASGSTSKKFPSANCSSLPNKSSALVSDQTSDGSIKYDLNMSMNVDYFWDMLKNLQLAVDESCPNRVLPDSTTTKDFLNTWIERLSCTFHGNLSHNPVNIENKNEMEEVASMLDEMKQLSSALSVSDSVIEKHILIGDASKKILSRRPKDEPSQAKIAAGNDDPGQNVLEESIENVSKTSQGATNPGHGNIKENVKGKGKKKKSNKSKGRKKGRK</sequence>
<dbReference type="InterPro" id="IPR011990">
    <property type="entry name" value="TPR-like_helical_dom_sf"/>
</dbReference>
<dbReference type="Proteomes" id="UP001367508">
    <property type="component" value="Unassembled WGS sequence"/>
</dbReference>
<evidence type="ECO:0000256" key="3">
    <source>
        <dbReference type="ARBA" id="ARBA00022806"/>
    </source>
</evidence>
<dbReference type="InterPro" id="IPR047187">
    <property type="entry name" value="SF1_C_Upf1"/>
</dbReference>
<dbReference type="FunFam" id="3.40.50.300:FF:000326">
    <property type="entry name" value="P-loop containing nucleoside triphosphate hydrolase"/>
    <property type="match status" value="1"/>
</dbReference>
<reference evidence="9 10" key="1">
    <citation type="submission" date="2024-01" db="EMBL/GenBank/DDBJ databases">
        <title>The genomes of 5 underutilized Papilionoideae crops provide insights into root nodulation and disease resistanc.</title>
        <authorList>
            <person name="Jiang F."/>
        </authorList>
    </citation>
    <scope>NUCLEOTIDE SEQUENCE [LARGE SCALE GENOMIC DNA]</scope>
    <source>
        <strain evidence="9">LVBAO_FW01</strain>
        <tissue evidence="9">Leaves</tissue>
    </source>
</reference>
<evidence type="ECO:0000313" key="10">
    <source>
        <dbReference type="Proteomes" id="UP001367508"/>
    </source>
</evidence>
<keyword evidence="3 5" id="KW-0347">Helicase</keyword>
<dbReference type="InterPro" id="IPR013986">
    <property type="entry name" value="DExx_box_DNA_helicase_dom_sf"/>
</dbReference>
<evidence type="ECO:0000259" key="8">
    <source>
        <dbReference type="PROSITE" id="PS51198"/>
    </source>
</evidence>